<dbReference type="RefSeq" id="WP_075609027.1">
    <property type="nucleotide sequence ID" value="NZ_CP052766.1"/>
</dbReference>
<dbReference type="Proteomes" id="UP000219285">
    <property type="component" value="Chromosome"/>
</dbReference>
<reference evidence="2" key="1">
    <citation type="submission" date="2014-12" db="EMBL/GenBank/DDBJ databases">
        <title>Complete genome sequence of a multi-drug resistant Klebsiella pneumoniae.</title>
        <authorList>
            <person name="Hua X."/>
            <person name="Chen Q."/>
            <person name="Li X."/>
            <person name="Feng Y."/>
            <person name="Ruan Z."/>
            <person name="Yu Y."/>
        </authorList>
    </citation>
    <scope>NUCLEOTIDE SEQUENCE [LARGE SCALE GENOMIC DNA]</scope>
    <source>
        <strain evidence="2">5.12</strain>
    </source>
</reference>
<accession>A0A6M4M917</accession>
<sequence length="80" mass="9125">MKNRLSDLNNHLFAQLERLGDEDIKGEDLKSEIDRGKAMASVAKEIVSNTKLRFDAAMKYDEMSQNAKRHIDGIMLEDKS</sequence>
<gene>
    <name evidence="1" type="ORF">CA267_001980</name>
</gene>
<dbReference type="OrthoDB" id="2231510at2"/>
<dbReference type="EMBL" id="CP052766">
    <property type="protein sequence ID" value="QJR79653.1"/>
    <property type="molecule type" value="Genomic_DNA"/>
</dbReference>
<name>A0A6M4M917_9ALTE</name>
<dbReference type="AlphaFoldDB" id="A0A6M4M917"/>
<organism evidence="1 2">
    <name type="scientific">Alteromonas pelagimontana</name>
    <dbReference type="NCBI Taxonomy" id="1858656"/>
    <lineage>
        <taxon>Bacteria</taxon>
        <taxon>Pseudomonadati</taxon>
        <taxon>Pseudomonadota</taxon>
        <taxon>Gammaproteobacteria</taxon>
        <taxon>Alteromonadales</taxon>
        <taxon>Alteromonadaceae</taxon>
        <taxon>Alteromonas/Salinimonas group</taxon>
        <taxon>Alteromonas</taxon>
    </lineage>
</organism>
<proteinExistence type="predicted"/>
<reference evidence="1 2" key="2">
    <citation type="submission" date="2020-04" db="EMBL/GenBank/DDBJ databases">
        <title>Complete genome sequence of Alteromonas pelagimontana 5.12T.</title>
        <authorList>
            <person name="Sinha R.K."/>
            <person name="Krishnan K.P."/>
            <person name="Kurian J.P."/>
        </authorList>
    </citation>
    <scope>NUCLEOTIDE SEQUENCE [LARGE SCALE GENOMIC DNA]</scope>
    <source>
        <strain evidence="1 2">5.12</strain>
    </source>
</reference>
<keyword evidence="2" id="KW-1185">Reference proteome</keyword>
<protein>
    <recommendedName>
        <fullName evidence="3">Phage protein</fullName>
    </recommendedName>
</protein>
<evidence type="ECO:0000313" key="1">
    <source>
        <dbReference type="EMBL" id="QJR79653.1"/>
    </source>
</evidence>
<evidence type="ECO:0008006" key="3">
    <source>
        <dbReference type="Google" id="ProtNLM"/>
    </source>
</evidence>
<dbReference type="KEGG" id="apel:CA267_001980"/>
<evidence type="ECO:0000313" key="2">
    <source>
        <dbReference type="Proteomes" id="UP000219285"/>
    </source>
</evidence>